<gene>
    <name evidence="1" type="ORF">PUT78_19280</name>
</gene>
<dbReference type="RefSeq" id="WP_274353898.1">
    <property type="nucleotide sequence ID" value="NZ_JAQZSM010000027.1"/>
</dbReference>
<keyword evidence="2" id="KW-1185">Reference proteome</keyword>
<evidence type="ECO:0000313" key="1">
    <source>
        <dbReference type="EMBL" id="MDD7973229.1"/>
    </source>
</evidence>
<proteinExistence type="predicted"/>
<accession>A0ABT5TDN9</accession>
<organism evidence="1 2">
    <name type="scientific">Roseinatronobacter alkalisoli</name>
    <dbReference type="NCBI Taxonomy" id="3028235"/>
    <lineage>
        <taxon>Bacteria</taxon>
        <taxon>Pseudomonadati</taxon>
        <taxon>Pseudomonadota</taxon>
        <taxon>Alphaproteobacteria</taxon>
        <taxon>Rhodobacterales</taxon>
        <taxon>Paracoccaceae</taxon>
        <taxon>Roseinatronobacter</taxon>
    </lineage>
</organism>
<evidence type="ECO:0000313" key="2">
    <source>
        <dbReference type="Proteomes" id="UP001431784"/>
    </source>
</evidence>
<name>A0ABT5TDN9_9RHOB</name>
<protein>
    <submittedName>
        <fullName evidence="1">Uncharacterized protein</fullName>
    </submittedName>
</protein>
<sequence length="132" mass="14142">MSHHVLPKLVATSLAASALIGSGPSEVWVQTLSQTNKTDSRALQIDGVVGEQTSTGSARVPHSGKIMFPGDHFTQAFPGDHFSPRQQRALTSQGITTLADFMAANPSVIGRLVGESPHAVSQWQQDIKTRLR</sequence>
<dbReference type="Proteomes" id="UP001431784">
    <property type="component" value="Unassembled WGS sequence"/>
</dbReference>
<reference evidence="1" key="1">
    <citation type="submission" date="2023-02" db="EMBL/GenBank/DDBJ databases">
        <title>Description of Roseinatronobacter alkalisoli sp. nov., an alkaliphilic bacerium isolated from soda soil.</title>
        <authorList>
            <person name="Wei W."/>
        </authorList>
    </citation>
    <scope>NUCLEOTIDE SEQUENCE</scope>
    <source>
        <strain evidence="1">HJB301</strain>
    </source>
</reference>
<dbReference type="EMBL" id="JAQZSM010000027">
    <property type="protein sequence ID" value="MDD7973229.1"/>
    <property type="molecule type" value="Genomic_DNA"/>
</dbReference>
<comment type="caution">
    <text evidence="1">The sequence shown here is derived from an EMBL/GenBank/DDBJ whole genome shotgun (WGS) entry which is preliminary data.</text>
</comment>